<evidence type="ECO:0000256" key="1">
    <source>
        <dbReference type="SAM" id="SignalP"/>
    </source>
</evidence>
<dbReference type="Proteomes" id="UP000316621">
    <property type="component" value="Chromosome 5"/>
</dbReference>
<keyword evidence="3" id="KW-1185">Reference proteome</keyword>
<evidence type="ECO:0000313" key="2">
    <source>
        <dbReference type="EMBL" id="RZC62064.1"/>
    </source>
</evidence>
<reference evidence="2 3" key="1">
    <citation type="journal article" date="2018" name="Science">
        <title>The opium poppy genome and morphinan production.</title>
        <authorList>
            <person name="Guo L."/>
            <person name="Winzer T."/>
            <person name="Yang X."/>
            <person name="Li Y."/>
            <person name="Ning Z."/>
            <person name="He Z."/>
            <person name="Teodor R."/>
            <person name="Lu Y."/>
            <person name="Bowser T.A."/>
            <person name="Graham I.A."/>
            <person name="Ye K."/>
        </authorList>
    </citation>
    <scope>NUCLEOTIDE SEQUENCE [LARGE SCALE GENOMIC DNA]</scope>
    <source>
        <strain evidence="3">cv. HN1</strain>
        <tissue evidence="2">Leaves</tissue>
    </source>
</reference>
<feature type="chain" id="PRO_5021254285" description="Secreted protein" evidence="1">
    <location>
        <begin position="18"/>
        <end position="66"/>
    </location>
</feature>
<dbReference type="Gramene" id="RZC62064">
    <property type="protein sequence ID" value="RZC62064"/>
    <property type="gene ID" value="C5167_023840"/>
</dbReference>
<protein>
    <recommendedName>
        <fullName evidence="4">Secreted protein</fullName>
    </recommendedName>
</protein>
<dbReference type="EMBL" id="CM010719">
    <property type="protein sequence ID" value="RZC62064.1"/>
    <property type="molecule type" value="Genomic_DNA"/>
</dbReference>
<gene>
    <name evidence="2" type="ORF">C5167_023840</name>
</gene>
<keyword evidence="1" id="KW-0732">Signal</keyword>
<organism evidence="2 3">
    <name type="scientific">Papaver somniferum</name>
    <name type="common">Opium poppy</name>
    <dbReference type="NCBI Taxonomy" id="3469"/>
    <lineage>
        <taxon>Eukaryota</taxon>
        <taxon>Viridiplantae</taxon>
        <taxon>Streptophyta</taxon>
        <taxon>Embryophyta</taxon>
        <taxon>Tracheophyta</taxon>
        <taxon>Spermatophyta</taxon>
        <taxon>Magnoliopsida</taxon>
        <taxon>Ranunculales</taxon>
        <taxon>Papaveraceae</taxon>
        <taxon>Papaveroideae</taxon>
        <taxon>Papaver</taxon>
    </lineage>
</organism>
<dbReference type="AlphaFoldDB" id="A0A4Y7JLU0"/>
<accession>A0A4Y7JLU0</accession>
<feature type="signal peptide" evidence="1">
    <location>
        <begin position="1"/>
        <end position="17"/>
    </location>
</feature>
<name>A0A4Y7JLU0_PAPSO</name>
<proteinExistence type="predicted"/>
<evidence type="ECO:0000313" key="3">
    <source>
        <dbReference type="Proteomes" id="UP000316621"/>
    </source>
</evidence>
<evidence type="ECO:0008006" key="4">
    <source>
        <dbReference type="Google" id="ProtNLM"/>
    </source>
</evidence>
<sequence length="66" mass="7712">MFCFVNIFVFCGLSCWAMHIRIRIGLRCSLVYSDADTIRHDEEYIENAGGDQQSKNFEPFYCHGQQ</sequence>